<evidence type="ECO:0000313" key="3">
    <source>
        <dbReference type="EMBL" id="GEU16133.1"/>
    </source>
</evidence>
<reference evidence="3" key="1">
    <citation type="submission" date="2019-12" db="EMBL/GenBank/DDBJ databases">
        <title>Epidemiological and comparative genomic analysis of Bacillus anthracis isolated from northern Vietnam.</title>
        <authorList>
            <person name="Hoang T.T.H."/>
            <person name="Dang D.A."/>
            <person name="Pham M.H."/>
            <person name="Luong M.H."/>
            <person name="Tran N.D."/>
            <person name="Nguyen T.H."/>
            <person name="Nguyen T.T."/>
            <person name="Inoue S."/>
            <person name="Morikawa S."/>
            <person name="Okutani A."/>
        </authorList>
    </citation>
    <scope>NUCLEOTIDE SEQUENCE</scope>
    <source>
        <strain evidence="3">QuyetLC</strain>
    </source>
</reference>
<evidence type="ECO:0008006" key="4">
    <source>
        <dbReference type="Google" id="ProtNLM"/>
    </source>
</evidence>
<organism evidence="3">
    <name type="scientific">Bacillus anthracis</name>
    <name type="common">anthrax bacterium</name>
    <dbReference type="NCBI Taxonomy" id="1392"/>
    <lineage>
        <taxon>Bacteria</taxon>
        <taxon>Bacillati</taxon>
        <taxon>Bacillota</taxon>
        <taxon>Bacilli</taxon>
        <taxon>Bacillales</taxon>
        <taxon>Bacillaceae</taxon>
        <taxon>Bacillus</taxon>
        <taxon>Bacillus cereus group</taxon>
    </lineage>
</organism>
<evidence type="ECO:0000256" key="2">
    <source>
        <dbReference type="SAM" id="SignalP"/>
    </source>
</evidence>
<feature type="region of interest" description="Disordered" evidence="1">
    <location>
        <begin position="42"/>
        <end position="69"/>
    </location>
</feature>
<keyword evidence="2" id="KW-0732">Signal</keyword>
<evidence type="ECO:0000256" key="1">
    <source>
        <dbReference type="SAM" id="MobiDB-lite"/>
    </source>
</evidence>
<accession>A0A640MQ87</accession>
<comment type="caution">
    <text evidence="3">The sequence shown here is derived from an EMBL/GenBank/DDBJ whole genome shotgun (WGS) entry which is preliminary data.</text>
</comment>
<sequence length="207" mass="23040">MKKMYLLSITLISLGILAGCSNNDSTKVQKLETTISSLKKENDSLKTGNTDENKKSQESKVDSKQKKEEKKYGLNEDVDLYSNSKKVGKIKLTKVSTNQSAFPDYMINLEDYDTSKMMAVTFDYTNIAMEEPFLPHSNYFQAYSKDGKALQSFNQQNGQDYVSQGRTGTSTIYFGIPVDGNSFDEVELDLVPTGSAKIATFDIAVGH</sequence>
<feature type="chain" id="PRO_5039524585" description="DUF4352 domain-containing protein" evidence="2">
    <location>
        <begin position="19"/>
        <end position="207"/>
    </location>
</feature>
<reference evidence="3" key="2">
    <citation type="submission" date="2019-12" db="EMBL/GenBank/DDBJ databases">
        <authorList>
            <person name="Hoang T.H.H."/>
            <person name="Okutani A."/>
        </authorList>
    </citation>
    <scope>NUCLEOTIDE SEQUENCE</scope>
    <source>
        <strain evidence="3">QuyetLC</strain>
    </source>
</reference>
<dbReference type="AlphaFoldDB" id="A0A640MQ87"/>
<name>A0A640MQ87_BACAN</name>
<dbReference type="EMBL" id="BLEY01000084">
    <property type="protein sequence ID" value="GEU16133.1"/>
    <property type="molecule type" value="Genomic_DNA"/>
</dbReference>
<dbReference type="PROSITE" id="PS51257">
    <property type="entry name" value="PROKAR_LIPOPROTEIN"/>
    <property type="match status" value="1"/>
</dbReference>
<feature type="signal peptide" evidence="2">
    <location>
        <begin position="1"/>
        <end position="18"/>
    </location>
</feature>
<protein>
    <recommendedName>
        <fullName evidence="4">DUF4352 domain-containing protein</fullName>
    </recommendedName>
</protein>
<proteinExistence type="predicted"/>
<gene>
    <name evidence="3" type="ORF">QuyetLC_50820</name>
</gene>